<dbReference type="InterPro" id="IPR016161">
    <property type="entry name" value="Ald_DH/histidinol_DH"/>
</dbReference>
<organism evidence="3 4">
    <name type="scientific">[Candida] arabinofermentans NRRL YB-2248</name>
    <dbReference type="NCBI Taxonomy" id="983967"/>
    <lineage>
        <taxon>Eukaryota</taxon>
        <taxon>Fungi</taxon>
        <taxon>Dikarya</taxon>
        <taxon>Ascomycota</taxon>
        <taxon>Saccharomycotina</taxon>
        <taxon>Pichiomycetes</taxon>
        <taxon>Pichiales</taxon>
        <taxon>Pichiaceae</taxon>
        <taxon>Ogataea</taxon>
        <taxon>Ogataea/Candida clade</taxon>
    </lineage>
</organism>
<dbReference type="InterPro" id="IPR016162">
    <property type="entry name" value="Ald_DH_N"/>
</dbReference>
<dbReference type="Pfam" id="PF00171">
    <property type="entry name" value="Aldedh"/>
    <property type="match status" value="1"/>
</dbReference>
<dbReference type="OrthoDB" id="310895at2759"/>
<gene>
    <name evidence="3" type="ORF">CANARDRAFT_197636</name>
</gene>
<evidence type="ECO:0000313" key="3">
    <source>
        <dbReference type="EMBL" id="ODV86050.1"/>
    </source>
</evidence>
<protein>
    <recommendedName>
        <fullName evidence="2">Aldehyde dehydrogenase domain-containing protein</fullName>
    </recommendedName>
</protein>
<proteinExistence type="predicted"/>
<dbReference type="SUPFAM" id="SSF53720">
    <property type="entry name" value="ALDH-like"/>
    <property type="match status" value="1"/>
</dbReference>
<dbReference type="Gene3D" id="3.40.605.10">
    <property type="entry name" value="Aldehyde Dehydrogenase, Chain A, domain 1"/>
    <property type="match status" value="1"/>
</dbReference>
<dbReference type="Gene3D" id="3.40.309.10">
    <property type="entry name" value="Aldehyde Dehydrogenase, Chain A, domain 2"/>
    <property type="match status" value="1"/>
</dbReference>
<dbReference type="InterPro" id="IPR016163">
    <property type="entry name" value="Ald_DH_C"/>
</dbReference>
<keyword evidence="1" id="KW-0560">Oxidoreductase</keyword>
<evidence type="ECO:0000313" key="4">
    <source>
        <dbReference type="Proteomes" id="UP000094801"/>
    </source>
</evidence>
<dbReference type="InterPro" id="IPR050740">
    <property type="entry name" value="Aldehyde_DH_Superfamily"/>
</dbReference>
<dbReference type="Proteomes" id="UP000094801">
    <property type="component" value="Unassembled WGS sequence"/>
</dbReference>
<evidence type="ECO:0000259" key="2">
    <source>
        <dbReference type="Pfam" id="PF00171"/>
    </source>
</evidence>
<accession>A0A1E4T2Q8</accession>
<feature type="domain" description="Aldehyde dehydrogenase" evidence="2">
    <location>
        <begin position="14"/>
        <end position="468"/>
    </location>
</feature>
<keyword evidence="4" id="KW-1185">Reference proteome</keyword>
<dbReference type="STRING" id="983967.A0A1E4T2Q8"/>
<dbReference type="AlphaFoldDB" id="A0A1E4T2Q8"/>
<dbReference type="PANTHER" id="PTHR43353:SF6">
    <property type="entry name" value="CYTOPLASMIC ALDEHYDE DEHYDROGENASE (EUROFUNG)"/>
    <property type="match status" value="1"/>
</dbReference>
<reference evidence="4" key="1">
    <citation type="submission" date="2016-04" db="EMBL/GenBank/DDBJ databases">
        <title>Comparative genomics of biotechnologically important yeasts.</title>
        <authorList>
            <consortium name="DOE Joint Genome Institute"/>
            <person name="Riley R."/>
            <person name="Haridas S."/>
            <person name="Wolfe K.H."/>
            <person name="Lopes M.R."/>
            <person name="Hittinger C.T."/>
            <person name="Goker M."/>
            <person name="Salamov A."/>
            <person name="Wisecaver J."/>
            <person name="Long T.M."/>
            <person name="Aerts A.L."/>
            <person name="Barry K."/>
            <person name="Choi C."/>
            <person name="Clum A."/>
            <person name="Coughlan A.Y."/>
            <person name="Deshpande S."/>
            <person name="Douglass A.P."/>
            <person name="Hanson S.J."/>
            <person name="Klenk H.-P."/>
            <person name="Labutti K."/>
            <person name="Lapidus A."/>
            <person name="Lindquist E."/>
            <person name="Lipzen A."/>
            <person name="Meier-Kolthoff J.P."/>
            <person name="Ohm R.A."/>
            <person name="Otillar R.P."/>
            <person name="Pangilinan J."/>
            <person name="Peng Y."/>
            <person name="Rokas A."/>
            <person name="Rosa C.A."/>
            <person name="Scheuner C."/>
            <person name="Sibirny A.A."/>
            <person name="Slot J.C."/>
            <person name="Stielow J.B."/>
            <person name="Sun H."/>
            <person name="Kurtzman C.P."/>
            <person name="Blackwell M."/>
            <person name="Grigoriev I.V."/>
            <person name="Jeffries T.W."/>
        </authorList>
    </citation>
    <scope>NUCLEOTIDE SEQUENCE [LARGE SCALE GENOMIC DNA]</scope>
    <source>
        <strain evidence="4">NRRL YB-2248</strain>
    </source>
</reference>
<dbReference type="PANTHER" id="PTHR43353">
    <property type="entry name" value="SUCCINATE-SEMIALDEHYDE DEHYDROGENASE, MITOCHONDRIAL"/>
    <property type="match status" value="1"/>
</dbReference>
<name>A0A1E4T2Q8_9ASCO</name>
<sequence length="472" mass="51863">MLLGNDKQTATNYPTYEVYSPSNELLHKVSYHPNASSVDTICNNAYDGFIRWSSLSVNDKSEIFQNAIEKLHDYKDELIQAHLEIGVAKWFAEFNVFGSIDNVKHYKSLLSTKPEGIIPVQNVSDVMSTNLSMVISQPIGPVLSISPWNAAGILCTRSIVAPLSAGCSVISKSSELSPKVNYLIVKAFQEAGIPEHALSLVHAKPGTSKEMVDSFIANDNIRKINFTGSSKTGADIAAVAGKYLKPVLLELGGKNCTIIEPDSDLSSALPTSLWSGWCHKGQICMSTDMIYLNEAIYDDAIKSIKTIANDMISSDPDLQLPQRTVEHANRVRNLVQDALNKGAKALVGELNKDANAFVSPMILTDVTPDMEIYQQETFGPIIVISKYKDLDSVIKNVNDHNHGLKCSLWTTNLLKAYNAAKKIESGSVHINKPTIFDEAHLPHGGFKQSGYGKFNSYWGINDFSHQKLITLD</sequence>
<dbReference type="GO" id="GO:0004777">
    <property type="term" value="F:succinate-semialdehyde dehydrogenase (NAD+) activity"/>
    <property type="evidence" value="ECO:0007669"/>
    <property type="project" value="TreeGrafter"/>
</dbReference>
<dbReference type="InterPro" id="IPR015590">
    <property type="entry name" value="Aldehyde_DH_dom"/>
</dbReference>
<evidence type="ECO:0000256" key="1">
    <source>
        <dbReference type="ARBA" id="ARBA00023002"/>
    </source>
</evidence>
<dbReference type="GO" id="GO:0009450">
    <property type="term" value="P:gamma-aminobutyric acid catabolic process"/>
    <property type="evidence" value="ECO:0007669"/>
    <property type="project" value="TreeGrafter"/>
</dbReference>
<dbReference type="EMBL" id="KV453851">
    <property type="protein sequence ID" value="ODV86050.1"/>
    <property type="molecule type" value="Genomic_DNA"/>
</dbReference>